<evidence type="ECO:0000313" key="2">
    <source>
        <dbReference type="Proteomes" id="UP001057452"/>
    </source>
</evidence>
<keyword evidence="2" id="KW-1185">Reference proteome</keyword>
<organism evidence="1 2">
    <name type="scientific">Chaenocephalus aceratus</name>
    <name type="common">Blackfin icefish</name>
    <name type="synonym">Chaenichthys aceratus</name>
    <dbReference type="NCBI Taxonomy" id="36190"/>
    <lineage>
        <taxon>Eukaryota</taxon>
        <taxon>Metazoa</taxon>
        <taxon>Chordata</taxon>
        <taxon>Craniata</taxon>
        <taxon>Vertebrata</taxon>
        <taxon>Euteleostomi</taxon>
        <taxon>Actinopterygii</taxon>
        <taxon>Neopterygii</taxon>
        <taxon>Teleostei</taxon>
        <taxon>Neoteleostei</taxon>
        <taxon>Acanthomorphata</taxon>
        <taxon>Eupercaria</taxon>
        <taxon>Perciformes</taxon>
        <taxon>Notothenioidei</taxon>
        <taxon>Channichthyidae</taxon>
        <taxon>Chaenocephalus</taxon>
    </lineage>
</organism>
<sequence length="186" mass="20364">KRKVTDICMRQAKLRDRGGEGNKDAQPWGPSCSPCTPGFTSLFSPTSRLLWLAAPKETELDKWKEGGGGGKSLTHPSDLRDPLLARLSAAMPHGGRLCESLLFPPNLSMAARLALLQMHIPPPTCLCPEKSLLMRSHYRGNRVKPVVYTHQPKHPGLCGAAKLLHYWTFCHLVSTAALIPQVLPTG</sequence>
<dbReference type="Proteomes" id="UP001057452">
    <property type="component" value="Chromosome 11"/>
</dbReference>
<reference evidence="1" key="1">
    <citation type="submission" date="2022-05" db="EMBL/GenBank/DDBJ databases">
        <title>Chromosome-level genome of Chaenocephalus aceratus.</title>
        <authorList>
            <person name="Park H."/>
        </authorList>
    </citation>
    <scope>NUCLEOTIDE SEQUENCE</scope>
    <source>
        <strain evidence="1">KU_202001</strain>
    </source>
</reference>
<dbReference type="EMBL" id="CM043795">
    <property type="protein sequence ID" value="KAI4818318.1"/>
    <property type="molecule type" value="Genomic_DNA"/>
</dbReference>
<proteinExistence type="predicted"/>
<name>A0ACB9WY06_CHAAC</name>
<protein>
    <submittedName>
        <fullName evidence="1">Uncharacterized protein</fullName>
    </submittedName>
</protein>
<accession>A0ACB9WY06</accession>
<comment type="caution">
    <text evidence="1">The sequence shown here is derived from an EMBL/GenBank/DDBJ whole genome shotgun (WGS) entry which is preliminary data.</text>
</comment>
<feature type="non-terminal residue" evidence="1">
    <location>
        <position position="186"/>
    </location>
</feature>
<feature type="non-terminal residue" evidence="1">
    <location>
        <position position="1"/>
    </location>
</feature>
<evidence type="ECO:0000313" key="1">
    <source>
        <dbReference type="EMBL" id="KAI4818318.1"/>
    </source>
</evidence>
<gene>
    <name evidence="1" type="ORF">KUCAC02_011662</name>
</gene>